<dbReference type="PANTHER" id="PTHR30012:SF0">
    <property type="entry name" value="TYPE II SECRETION SYSTEM PROTEIN F-RELATED"/>
    <property type="match status" value="1"/>
</dbReference>
<sequence>MPLYNYNARTSTGEEKKGQMEARDEFDLANILRKENIFLIYSKPVTSTQKAQNLKNYISKIRGSLKFSRSIPVSELMVFSKNLSVMIGAGLALTRALEVLSKQTTNEILKTTLADVTAEVQKGKTFSDSLAMHQGAFSDLYINMVRSAEAAGNLEDILKLLAKQLKKEYDLKRRVKGAFMYPLVILVAMTGIGVLMMLFVVPSLAKTFKDLGVPLPLSTRVIIAIAEFGINYWYFFIAIISGSIYSSVLFSRTAIGKNLIDILFLKLPLIGSLTKKINSARFARTLSSLLEGGVPILKSLEIISKTIPNHYYRDSLKTVIDEVRKGKTLSESLEKYPELYPPLVTQMIAVGEETGAVSDILKRLAVFFETETTQTTKNMATIIEPFLMIIIGVIVGLFAISMMQPMYSIVEGIK</sequence>
<feature type="region of interest" description="Disordered" evidence="8">
    <location>
        <begin position="1"/>
        <end position="20"/>
    </location>
</feature>
<comment type="caution">
    <text evidence="11">The sequence shown here is derived from an EMBL/GenBank/DDBJ whole genome shotgun (WGS) entry which is preliminary data.</text>
</comment>
<dbReference type="PANTHER" id="PTHR30012">
    <property type="entry name" value="GENERAL SECRETION PATHWAY PROTEIN"/>
    <property type="match status" value="1"/>
</dbReference>
<dbReference type="InterPro" id="IPR003004">
    <property type="entry name" value="GspF/PilC"/>
</dbReference>
<feature type="transmembrane region" description="Helical" evidence="9">
    <location>
        <begin position="179"/>
        <end position="201"/>
    </location>
</feature>
<comment type="similarity">
    <text evidence="2">Belongs to the GSP F family.</text>
</comment>
<feature type="transmembrane region" description="Helical" evidence="9">
    <location>
        <begin position="386"/>
        <end position="407"/>
    </location>
</feature>
<comment type="subcellular location">
    <subcellularLocation>
        <location evidence="1">Cell inner membrane</location>
        <topology evidence="1">Multi-pass membrane protein</topology>
    </subcellularLocation>
</comment>
<evidence type="ECO:0000256" key="8">
    <source>
        <dbReference type="SAM" id="MobiDB-lite"/>
    </source>
</evidence>
<evidence type="ECO:0000256" key="6">
    <source>
        <dbReference type="ARBA" id="ARBA00022989"/>
    </source>
</evidence>
<protein>
    <recommendedName>
        <fullName evidence="10">Type II secretion system protein GspF domain-containing protein</fullName>
    </recommendedName>
</protein>
<accession>A0A1F5C7Q9</accession>
<dbReference type="Pfam" id="PF00482">
    <property type="entry name" value="T2SSF"/>
    <property type="match status" value="2"/>
</dbReference>
<keyword evidence="6 9" id="KW-1133">Transmembrane helix</keyword>
<dbReference type="Proteomes" id="UP000177947">
    <property type="component" value="Unassembled WGS sequence"/>
</dbReference>
<keyword evidence="4" id="KW-0997">Cell inner membrane</keyword>
<feature type="transmembrane region" description="Helical" evidence="9">
    <location>
        <begin position="221"/>
        <end position="245"/>
    </location>
</feature>
<evidence type="ECO:0000256" key="5">
    <source>
        <dbReference type="ARBA" id="ARBA00022692"/>
    </source>
</evidence>
<keyword evidence="7 9" id="KW-0472">Membrane</keyword>
<evidence type="ECO:0000256" key="1">
    <source>
        <dbReference type="ARBA" id="ARBA00004429"/>
    </source>
</evidence>
<reference evidence="11 12" key="1">
    <citation type="journal article" date="2016" name="Nat. Commun.">
        <title>Thousands of microbial genomes shed light on interconnected biogeochemical processes in an aquifer system.</title>
        <authorList>
            <person name="Anantharaman K."/>
            <person name="Brown C.T."/>
            <person name="Hug L.A."/>
            <person name="Sharon I."/>
            <person name="Castelle C.J."/>
            <person name="Probst A.J."/>
            <person name="Thomas B.C."/>
            <person name="Singh A."/>
            <person name="Wilkins M.J."/>
            <person name="Karaoz U."/>
            <person name="Brodie E.L."/>
            <person name="Williams K.H."/>
            <person name="Hubbard S.S."/>
            <person name="Banfield J.F."/>
        </authorList>
    </citation>
    <scope>NUCLEOTIDE SEQUENCE [LARGE SCALE GENOMIC DNA]</scope>
</reference>
<organism evidence="11 12">
    <name type="scientific">Candidatus Azambacteria bacterium RIFCSPLOWO2_01_FULL_37_9</name>
    <dbReference type="NCBI Taxonomy" id="1797297"/>
    <lineage>
        <taxon>Bacteria</taxon>
        <taxon>Candidatus Azamiibacteriota</taxon>
    </lineage>
</organism>
<proteinExistence type="inferred from homology"/>
<dbReference type="AlphaFoldDB" id="A0A1F5C7Q9"/>
<evidence type="ECO:0000256" key="3">
    <source>
        <dbReference type="ARBA" id="ARBA00022475"/>
    </source>
</evidence>
<feature type="domain" description="Type II secretion system protein GspF" evidence="10">
    <location>
        <begin position="79"/>
        <end position="202"/>
    </location>
</feature>
<dbReference type="FunFam" id="1.20.81.30:FF:000001">
    <property type="entry name" value="Type II secretion system protein F"/>
    <property type="match status" value="2"/>
</dbReference>
<dbReference type="PRINTS" id="PR00812">
    <property type="entry name" value="BCTERIALGSPF"/>
</dbReference>
<evidence type="ECO:0000256" key="4">
    <source>
        <dbReference type="ARBA" id="ARBA00022519"/>
    </source>
</evidence>
<evidence type="ECO:0000313" key="12">
    <source>
        <dbReference type="Proteomes" id="UP000177947"/>
    </source>
</evidence>
<name>A0A1F5C7Q9_9BACT</name>
<dbReference type="Gene3D" id="1.20.81.30">
    <property type="entry name" value="Type II secretion system (T2SS), domain F"/>
    <property type="match status" value="2"/>
</dbReference>
<evidence type="ECO:0000313" key="11">
    <source>
        <dbReference type="EMBL" id="OGD38889.1"/>
    </source>
</evidence>
<dbReference type="InterPro" id="IPR018076">
    <property type="entry name" value="T2SS_GspF_dom"/>
</dbReference>
<dbReference type="EMBL" id="MEYQ01000026">
    <property type="protein sequence ID" value="OGD38889.1"/>
    <property type="molecule type" value="Genomic_DNA"/>
</dbReference>
<keyword evidence="3" id="KW-1003">Cell membrane</keyword>
<evidence type="ECO:0000256" key="7">
    <source>
        <dbReference type="ARBA" id="ARBA00023136"/>
    </source>
</evidence>
<dbReference type="InterPro" id="IPR042094">
    <property type="entry name" value="T2SS_GspF_sf"/>
</dbReference>
<dbReference type="GO" id="GO:0005886">
    <property type="term" value="C:plasma membrane"/>
    <property type="evidence" value="ECO:0007669"/>
    <property type="project" value="UniProtKB-SubCell"/>
</dbReference>
<keyword evidence="5 9" id="KW-0812">Transmembrane</keyword>
<evidence type="ECO:0000256" key="9">
    <source>
        <dbReference type="SAM" id="Phobius"/>
    </source>
</evidence>
<gene>
    <name evidence="11" type="ORF">A2907_00330</name>
</gene>
<feature type="domain" description="Type II secretion system protein GspF" evidence="10">
    <location>
        <begin position="282"/>
        <end position="405"/>
    </location>
</feature>
<evidence type="ECO:0000256" key="2">
    <source>
        <dbReference type="ARBA" id="ARBA00005745"/>
    </source>
</evidence>
<evidence type="ECO:0000259" key="10">
    <source>
        <dbReference type="Pfam" id="PF00482"/>
    </source>
</evidence>